<dbReference type="EMBL" id="JANBPK010001041">
    <property type="protein sequence ID" value="KAJ2926945.1"/>
    <property type="molecule type" value="Genomic_DNA"/>
</dbReference>
<dbReference type="InterPro" id="IPR013233">
    <property type="entry name" value="PIG-X/PBN1"/>
</dbReference>
<evidence type="ECO:0000256" key="7">
    <source>
        <dbReference type="ARBA" id="ARBA00022989"/>
    </source>
</evidence>
<comment type="function">
    <text evidence="10">Required for proper folding and/or the stability of a subset of proteins in the endoplasmic reticulum. Component of glycosylphosphatidylinositol-mannosyltransferase 1 which transfers the first of the 4 mannoses in the GPI-anchor precursors during GPI-anchor biosynthesis. Probably acts by stabilizing the mannosyltransferase GPI14.</text>
</comment>
<keyword evidence="5 10" id="KW-0812">Transmembrane</keyword>
<feature type="transmembrane region" description="Helical" evidence="10">
    <location>
        <begin position="190"/>
        <end position="208"/>
    </location>
</feature>
<evidence type="ECO:0000256" key="9">
    <source>
        <dbReference type="ARBA" id="ARBA00023180"/>
    </source>
</evidence>
<evidence type="ECO:0000256" key="8">
    <source>
        <dbReference type="ARBA" id="ARBA00023136"/>
    </source>
</evidence>
<organism evidence="11 12">
    <name type="scientific">Candolleomyces eurysporus</name>
    <dbReference type="NCBI Taxonomy" id="2828524"/>
    <lineage>
        <taxon>Eukaryota</taxon>
        <taxon>Fungi</taxon>
        <taxon>Dikarya</taxon>
        <taxon>Basidiomycota</taxon>
        <taxon>Agaricomycotina</taxon>
        <taxon>Agaricomycetes</taxon>
        <taxon>Agaricomycetidae</taxon>
        <taxon>Agaricales</taxon>
        <taxon>Agaricineae</taxon>
        <taxon>Psathyrellaceae</taxon>
        <taxon>Candolleomyces</taxon>
    </lineage>
</organism>
<dbReference type="PANTHER" id="PTHR28650:SF1">
    <property type="entry name" value="PHOSPHATIDYLINOSITOL-GLYCAN BIOSYNTHESIS CLASS X PROTEIN"/>
    <property type="match status" value="1"/>
</dbReference>
<dbReference type="OrthoDB" id="5546453at2759"/>
<comment type="pathway">
    <text evidence="2 10">Glycolipid biosynthesis; glycosylphosphatidylinositol-anchor biosynthesis.</text>
</comment>
<evidence type="ECO:0000256" key="2">
    <source>
        <dbReference type="ARBA" id="ARBA00004687"/>
    </source>
</evidence>
<comment type="caution">
    <text evidence="11">The sequence shown here is derived from an EMBL/GenBank/DDBJ whole genome shotgun (WGS) entry which is preliminary data.</text>
</comment>
<keyword evidence="8 10" id="KW-0472">Membrane</keyword>
<keyword evidence="12" id="KW-1185">Reference proteome</keyword>
<dbReference type="SMART" id="SM00780">
    <property type="entry name" value="PIG-X"/>
    <property type="match status" value="1"/>
</dbReference>
<evidence type="ECO:0000256" key="5">
    <source>
        <dbReference type="ARBA" id="ARBA00022692"/>
    </source>
</evidence>
<dbReference type="GO" id="GO:0006506">
    <property type="term" value="P:GPI anchor biosynthetic process"/>
    <property type="evidence" value="ECO:0007669"/>
    <property type="project" value="UniProtKB-KW"/>
</dbReference>
<evidence type="ECO:0000256" key="6">
    <source>
        <dbReference type="ARBA" id="ARBA00022824"/>
    </source>
</evidence>
<keyword evidence="4 10" id="KW-0337">GPI-anchor biosynthesis</keyword>
<keyword evidence="9" id="KW-0325">Glycoprotein</keyword>
<evidence type="ECO:0000313" key="11">
    <source>
        <dbReference type="EMBL" id="KAJ2926945.1"/>
    </source>
</evidence>
<evidence type="ECO:0000256" key="10">
    <source>
        <dbReference type="RuleBase" id="RU366056"/>
    </source>
</evidence>
<comment type="similarity">
    <text evidence="3 10">Belongs to the PIGX family.</text>
</comment>
<keyword evidence="7 10" id="KW-1133">Transmembrane helix</keyword>
<gene>
    <name evidence="11" type="ORF">H1R20_g10121</name>
</gene>
<evidence type="ECO:0000256" key="4">
    <source>
        <dbReference type="ARBA" id="ARBA00022502"/>
    </source>
</evidence>
<evidence type="ECO:0000256" key="1">
    <source>
        <dbReference type="ARBA" id="ARBA00004389"/>
    </source>
</evidence>
<dbReference type="Proteomes" id="UP001140091">
    <property type="component" value="Unassembled WGS sequence"/>
</dbReference>
<accession>A0A9W8MCH7</accession>
<proteinExistence type="inferred from homology"/>
<evidence type="ECO:0000256" key="3">
    <source>
        <dbReference type="ARBA" id="ARBA00010345"/>
    </source>
</evidence>
<name>A0A9W8MCH7_9AGAR</name>
<dbReference type="PANTHER" id="PTHR28650">
    <property type="entry name" value="PHOSPHATIDYLINOSITOL-GLYCAN BIOSYNTHESIS CLASS X PROTEIN"/>
    <property type="match status" value="1"/>
</dbReference>
<dbReference type="InterPro" id="IPR040039">
    <property type="entry name" value="PIGX"/>
</dbReference>
<sequence>MSLTSSSSLSPPYGAHPTIVTNVQFSGDAESSACSLYLHYSLPPLLFVDPYELDMRQQEYTVVGLKGKGARELEKPVHALPDEDGIEVILKTNSVMEQVHLPIHVRYGKPTFNTSYVVQPLDAPTVVLACSSSEAGFPACTRSSRLIPKFLLDSLPSLPSSSCLVSTPDQHPLEISIPLGNTADLPTVELGTALVILACFAWVAWEGWRVSVRLGRREKAKKL</sequence>
<dbReference type="AlphaFoldDB" id="A0A9W8MCH7"/>
<evidence type="ECO:0000313" key="12">
    <source>
        <dbReference type="Proteomes" id="UP001140091"/>
    </source>
</evidence>
<protein>
    <recommendedName>
        <fullName evidence="10">Protein PBN1</fullName>
    </recommendedName>
</protein>
<keyword evidence="6 10" id="KW-0256">Endoplasmic reticulum</keyword>
<reference evidence="11" key="1">
    <citation type="submission" date="2022-06" db="EMBL/GenBank/DDBJ databases">
        <title>Genome Sequence of Candolleomyces eurysporus.</title>
        <authorList>
            <person name="Buettner E."/>
        </authorList>
    </citation>
    <scope>NUCLEOTIDE SEQUENCE</scope>
    <source>
        <strain evidence="11">VTCC 930004</strain>
    </source>
</reference>
<comment type="subcellular location">
    <subcellularLocation>
        <location evidence="1 10">Endoplasmic reticulum membrane</location>
        <topology evidence="1 10">Single-pass membrane protein</topology>
    </subcellularLocation>
</comment>
<dbReference type="GO" id="GO:0005789">
    <property type="term" value="C:endoplasmic reticulum membrane"/>
    <property type="evidence" value="ECO:0007669"/>
    <property type="project" value="UniProtKB-SubCell"/>
</dbReference>
<feature type="non-terminal residue" evidence="11">
    <location>
        <position position="1"/>
    </location>
</feature>
<dbReference type="Pfam" id="PF08320">
    <property type="entry name" value="PIG-X"/>
    <property type="match status" value="1"/>
</dbReference>